<name>A0ABU0FKN2_9HYPH</name>
<proteinExistence type="predicted"/>
<reference evidence="1 2" key="1">
    <citation type="submission" date="2023-07" db="EMBL/GenBank/DDBJ databases">
        <title>Genomic Encyclopedia of Type Strains, Phase IV (KMG-IV): sequencing the most valuable type-strain genomes for metagenomic binning, comparative biology and taxonomic classification.</title>
        <authorList>
            <person name="Goeker M."/>
        </authorList>
    </citation>
    <scope>NUCLEOTIDE SEQUENCE [LARGE SCALE GENOMIC DNA]</scope>
    <source>
        <strain evidence="1 2">DSM 5896</strain>
    </source>
</reference>
<dbReference type="EMBL" id="JAUSVK010000001">
    <property type="protein sequence ID" value="MDQ0395173.1"/>
    <property type="molecule type" value="Genomic_DNA"/>
</dbReference>
<keyword evidence="2" id="KW-1185">Reference proteome</keyword>
<gene>
    <name evidence="1" type="ORF">J3R73_004965</name>
</gene>
<comment type="caution">
    <text evidence="1">The sequence shown here is derived from an EMBL/GenBank/DDBJ whole genome shotgun (WGS) entry which is preliminary data.</text>
</comment>
<dbReference type="Proteomes" id="UP001237448">
    <property type="component" value="Unassembled WGS sequence"/>
</dbReference>
<accession>A0ABU0FKN2</accession>
<evidence type="ECO:0000313" key="1">
    <source>
        <dbReference type="EMBL" id="MDQ0395173.1"/>
    </source>
</evidence>
<organism evidence="1 2">
    <name type="scientific">Labrys monachus</name>
    <dbReference type="NCBI Taxonomy" id="217067"/>
    <lineage>
        <taxon>Bacteria</taxon>
        <taxon>Pseudomonadati</taxon>
        <taxon>Pseudomonadota</taxon>
        <taxon>Alphaproteobacteria</taxon>
        <taxon>Hyphomicrobiales</taxon>
        <taxon>Xanthobacteraceae</taxon>
        <taxon>Labrys</taxon>
    </lineage>
</organism>
<dbReference type="RefSeq" id="WP_307433617.1">
    <property type="nucleotide sequence ID" value="NZ_JAUSVK010000001.1"/>
</dbReference>
<protein>
    <submittedName>
        <fullName evidence="1">Uncharacterized protein</fullName>
    </submittedName>
</protein>
<evidence type="ECO:0000313" key="2">
    <source>
        <dbReference type="Proteomes" id="UP001237448"/>
    </source>
</evidence>
<sequence>MKAASIDPAIAAVDRYMTIRKAVEDQDLDEAAWTPLQALLSEQEEALAKTVPATRAGAEKMVEVLLLANDAFIGSETVGMCLRSLAAAVPI</sequence>